<accession>A0A2T1D3Y0</accession>
<keyword evidence="1" id="KW-0472">Membrane</keyword>
<dbReference type="STRING" id="1920490.GCA_001895925_03284"/>
<feature type="transmembrane region" description="Helical" evidence="1">
    <location>
        <begin position="118"/>
        <end position="136"/>
    </location>
</feature>
<reference evidence="2 3" key="1">
    <citation type="submission" date="2018-02" db="EMBL/GenBank/DDBJ databases">
        <authorList>
            <person name="Cohen D.B."/>
            <person name="Kent A.D."/>
        </authorList>
    </citation>
    <scope>NUCLEOTIDE SEQUENCE [LARGE SCALE GENOMIC DNA]</scope>
    <source>
        <strain evidence="2 3">ULC007</strain>
    </source>
</reference>
<dbReference type="EMBL" id="PVWG01000067">
    <property type="protein sequence ID" value="PSB15188.1"/>
    <property type="molecule type" value="Genomic_DNA"/>
</dbReference>
<proteinExistence type="predicted"/>
<feature type="transmembrane region" description="Helical" evidence="1">
    <location>
        <begin position="33"/>
        <end position="54"/>
    </location>
</feature>
<sequence>MYSSYLGLSFGFVTLLLLLFGGLHWLQIPTGSFVDWAIAAASFGWLLAIVTIPWNIYFDAKEALAEAALSDEKGIPVDQRQVDYIRVVAERSGWVVIALHILSAIGLYGLAAAGISQVGYVSSGAALLLTVLRPAVRTYQYFATRIATLRQQFQYPREDVVELRSRFQQLEATVERLASQLNPDDPSSWVATQQRQSDAIRQDLTHVAASQENLRSTNQAEHDRLSREAKQAIAQLTTDGQFLDHVREIIRFFKTA</sequence>
<dbReference type="AlphaFoldDB" id="A0A2T1D3Y0"/>
<gene>
    <name evidence="2" type="ORF">C7B65_25020</name>
</gene>
<evidence type="ECO:0000256" key="1">
    <source>
        <dbReference type="SAM" id="Phobius"/>
    </source>
</evidence>
<evidence type="ECO:0000313" key="3">
    <source>
        <dbReference type="Proteomes" id="UP000238634"/>
    </source>
</evidence>
<organism evidence="2 3">
    <name type="scientific">Phormidesmis priestleyi ULC007</name>
    <dbReference type="NCBI Taxonomy" id="1920490"/>
    <lineage>
        <taxon>Bacteria</taxon>
        <taxon>Bacillati</taxon>
        <taxon>Cyanobacteriota</taxon>
        <taxon>Cyanophyceae</taxon>
        <taxon>Leptolyngbyales</taxon>
        <taxon>Leptolyngbyaceae</taxon>
        <taxon>Phormidesmis</taxon>
    </lineage>
</organism>
<reference evidence="2 3" key="2">
    <citation type="submission" date="2018-03" db="EMBL/GenBank/DDBJ databases">
        <title>The ancient ancestry and fast evolution of plastids.</title>
        <authorList>
            <person name="Moore K.R."/>
            <person name="Magnabosco C."/>
            <person name="Momper L."/>
            <person name="Gold D.A."/>
            <person name="Bosak T."/>
            <person name="Fournier G.P."/>
        </authorList>
    </citation>
    <scope>NUCLEOTIDE SEQUENCE [LARGE SCALE GENOMIC DNA]</scope>
    <source>
        <strain evidence="2 3">ULC007</strain>
    </source>
</reference>
<evidence type="ECO:0000313" key="2">
    <source>
        <dbReference type="EMBL" id="PSB15188.1"/>
    </source>
</evidence>
<dbReference type="RefSeq" id="WP_073075169.1">
    <property type="nucleotide sequence ID" value="NZ_MPPI01000064.1"/>
</dbReference>
<dbReference type="OrthoDB" id="509327at2"/>
<feature type="transmembrane region" description="Helical" evidence="1">
    <location>
        <begin position="6"/>
        <end position="26"/>
    </location>
</feature>
<keyword evidence="1" id="KW-1133">Transmembrane helix</keyword>
<name>A0A2T1D3Y0_9CYAN</name>
<comment type="caution">
    <text evidence="2">The sequence shown here is derived from an EMBL/GenBank/DDBJ whole genome shotgun (WGS) entry which is preliminary data.</text>
</comment>
<keyword evidence="1" id="KW-0812">Transmembrane</keyword>
<feature type="transmembrane region" description="Helical" evidence="1">
    <location>
        <begin position="92"/>
        <end position="111"/>
    </location>
</feature>
<protein>
    <submittedName>
        <fullName evidence="2">Uncharacterized protein</fullName>
    </submittedName>
</protein>
<keyword evidence="3" id="KW-1185">Reference proteome</keyword>
<dbReference type="Proteomes" id="UP000238634">
    <property type="component" value="Unassembled WGS sequence"/>
</dbReference>